<dbReference type="GO" id="GO:0016491">
    <property type="term" value="F:oxidoreductase activity"/>
    <property type="evidence" value="ECO:0007669"/>
    <property type="project" value="UniProtKB-KW"/>
</dbReference>
<dbReference type="PANTHER" id="PTHR43349">
    <property type="entry name" value="PINORESINOL REDUCTASE-RELATED"/>
    <property type="match status" value="1"/>
</dbReference>
<proteinExistence type="predicted"/>
<dbReference type="InterPro" id="IPR008030">
    <property type="entry name" value="NmrA-like"/>
</dbReference>
<accession>A0AAI8V9B2</accession>
<name>A0AAI8V9B2_9PEZI</name>
<dbReference type="Pfam" id="PF05368">
    <property type="entry name" value="NmrA"/>
    <property type="match status" value="1"/>
</dbReference>
<feature type="domain" description="NmrA-like" evidence="3">
    <location>
        <begin position="5"/>
        <end position="272"/>
    </location>
</feature>
<dbReference type="Proteomes" id="UP001295740">
    <property type="component" value="Unassembled WGS sequence"/>
</dbReference>
<organism evidence="4 5">
    <name type="scientific">Anthostomella pinea</name>
    <dbReference type="NCBI Taxonomy" id="933095"/>
    <lineage>
        <taxon>Eukaryota</taxon>
        <taxon>Fungi</taxon>
        <taxon>Dikarya</taxon>
        <taxon>Ascomycota</taxon>
        <taxon>Pezizomycotina</taxon>
        <taxon>Sordariomycetes</taxon>
        <taxon>Xylariomycetidae</taxon>
        <taxon>Xylariales</taxon>
        <taxon>Xylariaceae</taxon>
        <taxon>Anthostomella</taxon>
    </lineage>
</organism>
<dbReference type="Gene3D" id="3.90.25.10">
    <property type="entry name" value="UDP-galactose 4-epimerase, domain 1"/>
    <property type="match status" value="1"/>
</dbReference>
<keyword evidence="5" id="KW-1185">Reference proteome</keyword>
<keyword evidence="2" id="KW-0560">Oxidoreductase</keyword>
<dbReference type="EMBL" id="CAUWAG010000003">
    <property type="protein sequence ID" value="CAJ2500719.1"/>
    <property type="molecule type" value="Genomic_DNA"/>
</dbReference>
<dbReference type="InterPro" id="IPR050608">
    <property type="entry name" value="NmrA-type/Isoflavone_red_sf"/>
</dbReference>
<evidence type="ECO:0000313" key="4">
    <source>
        <dbReference type="EMBL" id="CAJ2500719.1"/>
    </source>
</evidence>
<dbReference type="SUPFAM" id="SSF51735">
    <property type="entry name" value="NAD(P)-binding Rossmann-fold domains"/>
    <property type="match status" value="1"/>
</dbReference>
<dbReference type="InterPro" id="IPR036291">
    <property type="entry name" value="NAD(P)-bd_dom_sf"/>
</dbReference>
<dbReference type="CDD" id="cd05259">
    <property type="entry name" value="PCBER_SDR_a"/>
    <property type="match status" value="1"/>
</dbReference>
<dbReference type="AlphaFoldDB" id="A0AAI8V9B2"/>
<protein>
    <submittedName>
        <fullName evidence="4">Uu.00g035720.m01.CDS01</fullName>
    </submittedName>
</protein>
<evidence type="ECO:0000256" key="1">
    <source>
        <dbReference type="ARBA" id="ARBA00022857"/>
    </source>
</evidence>
<comment type="caution">
    <text evidence="4">The sequence shown here is derived from an EMBL/GenBank/DDBJ whole genome shotgun (WGS) entry which is preliminary data.</text>
</comment>
<dbReference type="InterPro" id="IPR045312">
    <property type="entry name" value="PCBER-like"/>
</dbReference>
<reference evidence="4" key="1">
    <citation type="submission" date="2023-10" db="EMBL/GenBank/DDBJ databases">
        <authorList>
            <person name="Hackl T."/>
        </authorList>
    </citation>
    <scope>NUCLEOTIDE SEQUENCE</scope>
</reference>
<evidence type="ECO:0000256" key="2">
    <source>
        <dbReference type="ARBA" id="ARBA00023002"/>
    </source>
</evidence>
<evidence type="ECO:0000259" key="3">
    <source>
        <dbReference type="Pfam" id="PF05368"/>
    </source>
</evidence>
<keyword evidence="1" id="KW-0521">NADP</keyword>
<dbReference type="Gene3D" id="3.40.50.720">
    <property type="entry name" value="NAD(P)-binding Rossmann-like Domain"/>
    <property type="match status" value="1"/>
</dbReference>
<evidence type="ECO:0000313" key="5">
    <source>
        <dbReference type="Proteomes" id="UP001295740"/>
    </source>
</evidence>
<gene>
    <name evidence="4" type="ORF">KHLLAP_LOCUS1187</name>
</gene>
<dbReference type="PANTHER" id="PTHR43349:SF93">
    <property type="entry name" value="ISOFLAVONE REDUCTASE HOMOLOG P3-RELATED"/>
    <property type="match status" value="1"/>
</dbReference>
<sequence length="334" mass="36806">MPSLRVGIVGAGGETGGSIVNGLLEAGDFDVVALVRPASASKPANTALKQRGVEIRPIDLSGSQDAMVDALKDLEVVISAVSAGEQLAQIPLATATKAAGVKRFLPCAFITVIPPGGVQGLRDEKEHVYNHIKQLSLPYTIVDVGWWYQISFPELPSGKIDYAIGFKGQTIAGDGNVPNAITDLRDIGRYVAKIIVDDRTLNKYVFVYNELWKPNDIYSLLEKLSGEKLERKYTSRETFEAQIKDADEKMANGATDFLTHVQKVTAQYLISWGIRGDNTPEYAKYLGYLTSKDLYPDFNFKDYEEYIKEVLDGKAKGVYAELRELQKQMSAAQK</sequence>